<accession>A0AAC9HPX8</accession>
<feature type="domain" description="N-acetyltransferase" evidence="1">
    <location>
        <begin position="1"/>
        <end position="158"/>
    </location>
</feature>
<evidence type="ECO:0000313" key="2">
    <source>
        <dbReference type="EMBL" id="AOS63204.1"/>
    </source>
</evidence>
<dbReference type="Pfam" id="PF00583">
    <property type="entry name" value="Acetyltransf_1"/>
    <property type="match status" value="1"/>
</dbReference>
<reference evidence="3" key="1">
    <citation type="submission" date="2016-03" db="EMBL/GenBank/DDBJ databases">
        <title>Complete genome sequence of the type strain Actinoalloteichus hymeniacidonis DSM 45092.</title>
        <authorList>
            <person name="Schaffert L."/>
            <person name="Albersmeier A."/>
            <person name="Winkler A."/>
            <person name="Kalinowski J."/>
            <person name="Zotchev S."/>
            <person name="Ruckert C."/>
        </authorList>
    </citation>
    <scope>NUCLEOTIDE SEQUENCE [LARGE SCALE GENOMIC DNA]</scope>
    <source>
        <strain evidence="3">HPA177(T) (DSM 45092(T))</strain>
    </source>
</reference>
<dbReference type="GO" id="GO:0016747">
    <property type="term" value="F:acyltransferase activity, transferring groups other than amino-acyl groups"/>
    <property type="evidence" value="ECO:0007669"/>
    <property type="project" value="InterPro"/>
</dbReference>
<dbReference type="SUPFAM" id="SSF55729">
    <property type="entry name" value="Acyl-CoA N-acyltransferases (Nat)"/>
    <property type="match status" value="1"/>
</dbReference>
<dbReference type="CDD" id="cd04301">
    <property type="entry name" value="NAT_SF"/>
    <property type="match status" value="1"/>
</dbReference>
<keyword evidence="3" id="KW-1185">Reference proteome</keyword>
<dbReference type="InterPro" id="IPR016181">
    <property type="entry name" value="Acyl_CoA_acyltransferase"/>
</dbReference>
<dbReference type="KEGG" id="ahm:TL08_11950"/>
<dbReference type="InterPro" id="IPR000182">
    <property type="entry name" value="GNAT_dom"/>
</dbReference>
<protein>
    <submittedName>
        <fullName evidence="2">Acetyltransferase (GNAT) family protein</fullName>
    </submittedName>
</protein>
<dbReference type="AlphaFoldDB" id="A0AAC9HPX8"/>
<dbReference type="EMBL" id="CP014859">
    <property type="protein sequence ID" value="AOS63204.1"/>
    <property type="molecule type" value="Genomic_DNA"/>
</dbReference>
<dbReference type="RefSeq" id="WP_084642915.1">
    <property type="nucleotide sequence ID" value="NZ_CP014859.1"/>
</dbReference>
<evidence type="ECO:0000259" key="1">
    <source>
        <dbReference type="PROSITE" id="PS51186"/>
    </source>
</evidence>
<dbReference type="Gene3D" id="3.40.630.30">
    <property type="match status" value="1"/>
</dbReference>
<evidence type="ECO:0000313" key="3">
    <source>
        <dbReference type="Proteomes" id="UP000095210"/>
    </source>
</evidence>
<sequence>MRLRPWTVDDAPALAGVIASGEQDVLWAQGRALLGPQRDGEHWRRTIVAEIDGTVVGMGALLSPRFHPRRLWVYVEVRPDQRRRGIGTAIFTALRELGAADGRPLRAKVRPGGPSAGFAWALGLQRLLIDSEIRGLRADRFPRPEGFGRAVALDDPRLARAFRDFYVAAHPTDPPHPQVGELLSESHLSAAIGAVLVEATSARPAGAALLFQDDGWIFSGGSLQPHSTRAPGVVRELLCTMASALPPRTDLLVEVDDSMADVHTTCVDLGAQAHTRAWVVAER</sequence>
<dbReference type="PROSITE" id="PS51186">
    <property type="entry name" value="GNAT"/>
    <property type="match status" value="1"/>
</dbReference>
<dbReference type="Proteomes" id="UP000095210">
    <property type="component" value="Chromosome"/>
</dbReference>
<organism evidence="2 3">
    <name type="scientific">Actinoalloteichus hymeniacidonis</name>
    <dbReference type="NCBI Taxonomy" id="340345"/>
    <lineage>
        <taxon>Bacteria</taxon>
        <taxon>Bacillati</taxon>
        <taxon>Actinomycetota</taxon>
        <taxon>Actinomycetes</taxon>
        <taxon>Pseudonocardiales</taxon>
        <taxon>Pseudonocardiaceae</taxon>
        <taxon>Actinoalloteichus</taxon>
    </lineage>
</organism>
<gene>
    <name evidence="2" type="ORF">TL08_11950</name>
</gene>
<proteinExistence type="predicted"/>
<name>A0AAC9HPX8_9PSEU</name>